<dbReference type="Gene3D" id="2.60.40.1180">
    <property type="entry name" value="Golgi alpha-mannosidase II"/>
    <property type="match status" value="1"/>
</dbReference>
<dbReference type="PANTHER" id="PTHR43053">
    <property type="entry name" value="GLYCOSIDASE FAMILY 31"/>
    <property type="match status" value="1"/>
</dbReference>
<dbReference type="Gene3D" id="3.20.20.80">
    <property type="entry name" value="Glycosidases"/>
    <property type="match status" value="1"/>
</dbReference>
<dbReference type="SUPFAM" id="SSF51445">
    <property type="entry name" value="(Trans)glycosidases"/>
    <property type="match status" value="1"/>
</dbReference>
<dbReference type="Pfam" id="PF01055">
    <property type="entry name" value="Glyco_hydro_31_2nd"/>
    <property type="match status" value="1"/>
</dbReference>
<dbReference type="VEuPathDB" id="FungiDB:BO71DRAFT_338042"/>
<dbReference type="InterPro" id="IPR050985">
    <property type="entry name" value="Alpha-glycosidase_related"/>
</dbReference>
<dbReference type="OrthoDB" id="1334205at2759"/>
<feature type="non-terminal residue" evidence="7">
    <location>
        <position position="1"/>
    </location>
</feature>
<dbReference type="InterPro" id="IPR048395">
    <property type="entry name" value="Glyco_hydro_31_C"/>
</dbReference>
<accession>A0A319ECL8</accession>
<feature type="domain" description="Glycoside hydrolase family 31 TIM barrel" evidence="5">
    <location>
        <begin position="7"/>
        <end position="201"/>
    </location>
</feature>
<dbReference type="Pfam" id="PF21365">
    <property type="entry name" value="Glyco_hydro_31_3rd"/>
    <property type="match status" value="1"/>
</dbReference>
<protein>
    <submittedName>
        <fullName evidence="7">Glycoside hydrolase</fullName>
    </submittedName>
</protein>
<proteinExistence type="inferred from homology"/>
<evidence type="ECO:0000313" key="8">
    <source>
        <dbReference type="Proteomes" id="UP000247810"/>
    </source>
</evidence>
<comment type="similarity">
    <text evidence="1 4">Belongs to the glycosyl hydrolase 31 family.</text>
</comment>
<dbReference type="GO" id="GO:0005975">
    <property type="term" value="P:carbohydrate metabolic process"/>
    <property type="evidence" value="ECO:0007669"/>
    <property type="project" value="InterPro"/>
</dbReference>
<reference evidence="7 8" key="1">
    <citation type="submission" date="2018-02" db="EMBL/GenBank/DDBJ databases">
        <title>The genomes of Aspergillus section Nigri reveals drivers in fungal speciation.</title>
        <authorList>
            <consortium name="DOE Joint Genome Institute"/>
            <person name="Vesth T.C."/>
            <person name="Nybo J."/>
            <person name="Theobald S."/>
            <person name="Brandl J."/>
            <person name="Frisvad J.C."/>
            <person name="Nielsen K.F."/>
            <person name="Lyhne E.K."/>
            <person name="Kogle M.E."/>
            <person name="Kuo A."/>
            <person name="Riley R."/>
            <person name="Clum A."/>
            <person name="Nolan M."/>
            <person name="Lipzen A."/>
            <person name="Salamov A."/>
            <person name="Henrissat B."/>
            <person name="Wiebenga A."/>
            <person name="De vries R.P."/>
            <person name="Grigoriev I.V."/>
            <person name="Mortensen U.H."/>
            <person name="Andersen M.R."/>
            <person name="Baker S.E."/>
        </authorList>
    </citation>
    <scope>NUCLEOTIDE SEQUENCE [LARGE SCALE GENOMIC DNA]</scope>
    <source>
        <strain evidence="7 8">CBS 707.79</strain>
    </source>
</reference>
<sequence length="364" mass="40640">DGTIWQWDYWQAGMAIIDFTNPSARAWFRTHLQRLQSLGIDSFKTDFGERIPHKNVVYHDPTVSPQRMHNYYTLLFNQLVYTTLHPSSLLFARSATTGSQKYPVHWSGDCESTFPALAENLRGGLSLSLCGFIFWASDIGGFEGTPPPAVYKRWVQFGLLCTHSRLHGSGSYRVPWLYGEDCVAVLRECVKRKIALTPYLLAAGLEGGRTGTPVMRPLLLEFPADENVWGVDREFMLGGGVLVAPVLGEGGQVRFYVPLGKWVSWFDHGKTYEGGRWYTETHGFDTLPLLIRPGAVIPLNWKLDRPEGDPLDGLEVLVNGPVEGEVKVEVVDPERPGEVLKVVTVRQEGGVVVADEGVKVVWIQ</sequence>
<evidence type="ECO:0000256" key="1">
    <source>
        <dbReference type="ARBA" id="ARBA00007806"/>
    </source>
</evidence>
<keyword evidence="2 4" id="KW-0378">Hydrolase</keyword>
<evidence type="ECO:0000256" key="2">
    <source>
        <dbReference type="ARBA" id="ARBA00022801"/>
    </source>
</evidence>
<keyword evidence="3 4" id="KW-0326">Glycosidase</keyword>
<keyword evidence="8" id="KW-1185">Reference proteome</keyword>
<evidence type="ECO:0000256" key="4">
    <source>
        <dbReference type="RuleBase" id="RU361185"/>
    </source>
</evidence>
<dbReference type="EMBL" id="KZ826064">
    <property type="protein sequence ID" value="PYH88822.1"/>
    <property type="molecule type" value="Genomic_DNA"/>
</dbReference>
<evidence type="ECO:0000259" key="5">
    <source>
        <dbReference type="Pfam" id="PF01055"/>
    </source>
</evidence>
<dbReference type="Proteomes" id="UP000247810">
    <property type="component" value="Unassembled WGS sequence"/>
</dbReference>
<name>A0A319ECL8_9EURO</name>
<organism evidence="7 8">
    <name type="scientific">Aspergillus ellipticus CBS 707.79</name>
    <dbReference type="NCBI Taxonomy" id="1448320"/>
    <lineage>
        <taxon>Eukaryota</taxon>
        <taxon>Fungi</taxon>
        <taxon>Dikarya</taxon>
        <taxon>Ascomycota</taxon>
        <taxon>Pezizomycotina</taxon>
        <taxon>Eurotiomycetes</taxon>
        <taxon>Eurotiomycetidae</taxon>
        <taxon>Eurotiales</taxon>
        <taxon>Aspergillaceae</taxon>
        <taxon>Aspergillus</taxon>
        <taxon>Aspergillus subgen. Circumdati</taxon>
    </lineage>
</organism>
<dbReference type="SUPFAM" id="SSF51011">
    <property type="entry name" value="Glycosyl hydrolase domain"/>
    <property type="match status" value="1"/>
</dbReference>
<evidence type="ECO:0000259" key="6">
    <source>
        <dbReference type="Pfam" id="PF21365"/>
    </source>
</evidence>
<evidence type="ECO:0000313" key="7">
    <source>
        <dbReference type="EMBL" id="PYH88822.1"/>
    </source>
</evidence>
<dbReference type="AlphaFoldDB" id="A0A319ECL8"/>
<dbReference type="PANTHER" id="PTHR43053:SF4">
    <property type="entry name" value="MYOGENESIS-REGULATING GLYCOSIDASE"/>
    <property type="match status" value="1"/>
</dbReference>
<dbReference type="InterPro" id="IPR017853">
    <property type="entry name" value="GH"/>
</dbReference>
<dbReference type="FunFam" id="2.60.40.1180:FF:000057">
    <property type="entry name" value="Sugar hydrolase, putative"/>
    <property type="match status" value="1"/>
</dbReference>
<dbReference type="STRING" id="1448320.A0A319ECL8"/>
<dbReference type="InterPro" id="IPR000322">
    <property type="entry name" value="Glyco_hydro_31_TIM"/>
</dbReference>
<feature type="domain" description="Glycosyl hydrolase family 31 C-terminal" evidence="6">
    <location>
        <begin position="211"/>
        <end position="297"/>
    </location>
</feature>
<gene>
    <name evidence="7" type="ORF">BO71DRAFT_338042</name>
</gene>
<evidence type="ECO:0000256" key="3">
    <source>
        <dbReference type="ARBA" id="ARBA00023295"/>
    </source>
</evidence>
<dbReference type="InterPro" id="IPR013780">
    <property type="entry name" value="Glyco_hydro_b"/>
</dbReference>
<dbReference type="GO" id="GO:0004553">
    <property type="term" value="F:hydrolase activity, hydrolyzing O-glycosyl compounds"/>
    <property type="evidence" value="ECO:0007669"/>
    <property type="project" value="InterPro"/>
</dbReference>